<sequence>MSCPHCPHCKNIPNSQSSSLGPFEEIALIETEITRLFDLTVKLNKDRVALLRRLNSCRSATRNLPFDVLSLIFQEAVLSIDTSSHPLRLPSKETHLSDHPIILGSVCSQWYYAAQSTPQLWASLDIDICHEKSAPAKLALLDLYLKNVKNVSFSLELSFDTE</sequence>
<evidence type="ECO:0008006" key="3">
    <source>
        <dbReference type="Google" id="ProtNLM"/>
    </source>
</evidence>
<reference evidence="1" key="1">
    <citation type="submission" date="2020-11" db="EMBL/GenBank/DDBJ databases">
        <authorList>
            <consortium name="DOE Joint Genome Institute"/>
            <person name="Ahrendt S."/>
            <person name="Riley R."/>
            <person name="Andreopoulos W."/>
            <person name="Labutti K."/>
            <person name="Pangilinan J."/>
            <person name="Ruiz-Duenas F.J."/>
            <person name="Barrasa J.M."/>
            <person name="Sanchez-Garcia M."/>
            <person name="Camarero S."/>
            <person name="Miyauchi S."/>
            <person name="Serrano A."/>
            <person name="Linde D."/>
            <person name="Babiker R."/>
            <person name="Drula E."/>
            <person name="Ayuso-Fernandez I."/>
            <person name="Pacheco R."/>
            <person name="Padilla G."/>
            <person name="Ferreira P."/>
            <person name="Barriuso J."/>
            <person name="Kellner H."/>
            <person name="Castanera R."/>
            <person name="Alfaro M."/>
            <person name="Ramirez L."/>
            <person name="Pisabarro A.G."/>
            <person name="Kuo A."/>
            <person name="Tritt A."/>
            <person name="Lipzen A."/>
            <person name="He G."/>
            <person name="Yan M."/>
            <person name="Ng V."/>
            <person name="Cullen D."/>
            <person name="Martin F."/>
            <person name="Rosso M.-N."/>
            <person name="Henrissat B."/>
            <person name="Hibbett D."/>
            <person name="Martinez A.T."/>
            <person name="Grigoriev I.V."/>
        </authorList>
    </citation>
    <scope>NUCLEOTIDE SEQUENCE</scope>
    <source>
        <strain evidence="1">MF-IS2</strain>
    </source>
</reference>
<dbReference type="EMBL" id="MU151204">
    <property type="protein sequence ID" value="KAF9447335.1"/>
    <property type="molecule type" value="Genomic_DNA"/>
</dbReference>
<organism evidence="1 2">
    <name type="scientific">Macrolepiota fuliginosa MF-IS2</name>
    <dbReference type="NCBI Taxonomy" id="1400762"/>
    <lineage>
        <taxon>Eukaryota</taxon>
        <taxon>Fungi</taxon>
        <taxon>Dikarya</taxon>
        <taxon>Basidiomycota</taxon>
        <taxon>Agaricomycotina</taxon>
        <taxon>Agaricomycetes</taxon>
        <taxon>Agaricomycetidae</taxon>
        <taxon>Agaricales</taxon>
        <taxon>Agaricineae</taxon>
        <taxon>Agaricaceae</taxon>
        <taxon>Macrolepiota</taxon>
    </lineage>
</organism>
<dbReference type="Proteomes" id="UP000807342">
    <property type="component" value="Unassembled WGS sequence"/>
</dbReference>
<dbReference type="OrthoDB" id="2973282at2759"/>
<dbReference type="AlphaFoldDB" id="A0A9P5XD27"/>
<gene>
    <name evidence="1" type="ORF">P691DRAFT_671714</name>
</gene>
<proteinExistence type="predicted"/>
<keyword evidence="2" id="KW-1185">Reference proteome</keyword>
<comment type="caution">
    <text evidence="1">The sequence shown here is derived from an EMBL/GenBank/DDBJ whole genome shotgun (WGS) entry which is preliminary data.</text>
</comment>
<name>A0A9P5XD27_9AGAR</name>
<protein>
    <recommendedName>
        <fullName evidence="3">F-box domain-containing protein</fullName>
    </recommendedName>
</protein>
<evidence type="ECO:0000313" key="1">
    <source>
        <dbReference type="EMBL" id="KAF9447335.1"/>
    </source>
</evidence>
<accession>A0A9P5XD27</accession>
<feature type="non-terminal residue" evidence="1">
    <location>
        <position position="162"/>
    </location>
</feature>
<evidence type="ECO:0000313" key="2">
    <source>
        <dbReference type="Proteomes" id="UP000807342"/>
    </source>
</evidence>